<dbReference type="GO" id="GO:0005737">
    <property type="term" value="C:cytoplasm"/>
    <property type="evidence" value="ECO:0007669"/>
    <property type="project" value="TreeGrafter"/>
</dbReference>
<dbReference type="GO" id="GO:0043138">
    <property type="term" value="F:3'-5' DNA helicase activity"/>
    <property type="evidence" value="ECO:0007669"/>
    <property type="project" value="TreeGrafter"/>
</dbReference>
<evidence type="ECO:0000313" key="2">
    <source>
        <dbReference type="EnsemblMetazoa" id="Aqu2.1.40558_001"/>
    </source>
</evidence>
<sequence>MEAAVEASSLLGYFSLKEEQLYSIKAFMEGRDVFVILPTGFELLSKNVSAGYLDHESSPETMKNVTAGVYSILFMSPEQLVENWRCTFSSKVYKKRLIGLIIDEAHCVVKWQ</sequence>
<organism evidence="2">
    <name type="scientific">Amphimedon queenslandica</name>
    <name type="common">Sponge</name>
    <dbReference type="NCBI Taxonomy" id="400682"/>
    <lineage>
        <taxon>Eukaryota</taxon>
        <taxon>Metazoa</taxon>
        <taxon>Porifera</taxon>
        <taxon>Demospongiae</taxon>
        <taxon>Heteroscleromorpha</taxon>
        <taxon>Haplosclerida</taxon>
        <taxon>Niphatidae</taxon>
        <taxon>Amphimedon</taxon>
    </lineage>
</organism>
<dbReference type="GO" id="GO:0005694">
    <property type="term" value="C:chromosome"/>
    <property type="evidence" value="ECO:0007669"/>
    <property type="project" value="TreeGrafter"/>
</dbReference>
<dbReference type="SUPFAM" id="SSF52540">
    <property type="entry name" value="P-loop containing nucleoside triphosphate hydrolases"/>
    <property type="match status" value="1"/>
</dbReference>
<accession>A0A1X7VMC2</accession>
<dbReference type="OrthoDB" id="6050068at2759"/>
<dbReference type="GO" id="GO:0009378">
    <property type="term" value="F:four-way junction helicase activity"/>
    <property type="evidence" value="ECO:0007669"/>
    <property type="project" value="TreeGrafter"/>
</dbReference>
<dbReference type="PANTHER" id="PTHR13710">
    <property type="entry name" value="DNA HELICASE RECQ FAMILY MEMBER"/>
    <property type="match status" value="1"/>
</dbReference>
<evidence type="ECO:0000256" key="1">
    <source>
        <dbReference type="ARBA" id="ARBA00005446"/>
    </source>
</evidence>
<comment type="similarity">
    <text evidence="1">Belongs to the helicase family. RecQ subfamily.</text>
</comment>
<protein>
    <recommendedName>
        <fullName evidence="3">Helicase ATP-binding domain-containing protein</fullName>
    </recommendedName>
</protein>
<evidence type="ECO:0008006" key="3">
    <source>
        <dbReference type="Google" id="ProtNLM"/>
    </source>
</evidence>
<dbReference type="GO" id="GO:0005634">
    <property type="term" value="C:nucleus"/>
    <property type="evidence" value="ECO:0007669"/>
    <property type="project" value="TreeGrafter"/>
</dbReference>
<dbReference type="PANTHER" id="PTHR13710:SF120">
    <property type="entry name" value="BIFUNCTIONAL 3'-5' EXONUCLEASE_ATP-DEPENDENT HELICASE WRN"/>
    <property type="match status" value="1"/>
</dbReference>
<dbReference type="InParanoid" id="A0A1X7VMC2"/>
<dbReference type="EnsemblMetazoa" id="Aqu2.1.40558_001">
    <property type="protein sequence ID" value="Aqu2.1.40558_001"/>
    <property type="gene ID" value="Aqu2.1.40558"/>
</dbReference>
<dbReference type="AlphaFoldDB" id="A0A1X7VMC2"/>
<dbReference type="InterPro" id="IPR027417">
    <property type="entry name" value="P-loop_NTPase"/>
</dbReference>
<name>A0A1X7VMC2_AMPQE</name>
<dbReference type="GO" id="GO:0000724">
    <property type="term" value="P:double-strand break repair via homologous recombination"/>
    <property type="evidence" value="ECO:0007669"/>
    <property type="project" value="TreeGrafter"/>
</dbReference>
<reference evidence="2" key="1">
    <citation type="submission" date="2017-05" db="UniProtKB">
        <authorList>
            <consortium name="EnsemblMetazoa"/>
        </authorList>
    </citation>
    <scope>IDENTIFICATION</scope>
</reference>
<dbReference type="Gene3D" id="3.40.50.300">
    <property type="entry name" value="P-loop containing nucleotide triphosphate hydrolases"/>
    <property type="match status" value="1"/>
</dbReference>
<proteinExistence type="inferred from homology"/>